<dbReference type="GO" id="GO:0006528">
    <property type="term" value="P:asparagine metabolic process"/>
    <property type="evidence" value="ECO:0007669"/>
    <property type="project" value="TreeGrafter"/>
</dbReference>
<name>A0AAN6GA47_9BASI</name>
<comment type="caution">
    <text evidence="3">The sequence shown here is derived from an EMBL/GenBank/DDBJ whole genome shotgun (WGS) entry which is preliminary data.</text>
</comment>
<dbReference type="GO" id="GO:0006541">
    <property type="term" value="P:glutamine metabolic process"/>
    <property type="evidence" value="ECO:0007669"/>
    <property type="project" value="TreeGrafter"/>
</dbReference>
<gene>
    <name evidence="3" type="primary">NIT3</name>
    <name evidence="3" type="ORF">OC842_004319</name>
</gene>
<dbReference type="GO" id="GO:0006107">
    <property type="term" value="P:oxaloacetate metabolic process"/>
    <property type="evidence" value="ECO:0007669"/>
    <property type="project" value="TreeGrafter"/>
</dbReference>
<protein>
    <submittedName>
        <fullName evidence="3">Omega-amidase nit3</fullName>
        <ecNumber evidence="3">3.5.1.3</ecNumber>
    </submittedName>
</protein>
<keyword evidence="4" id="KW-1185">Reference proteome</keyword>
<dbReference type="Pfam" id="PF00795">
    <property type="entry name" value="CN_hydrolase"/>
    <property type="match status" value="1"/>
</dbReference>
<dbReference type="GO" id="GO:0005739">
    <property type="term" value="C:mitochondrion"/>
    <property type="evidence" value="ECO:0007669"/>
    <property type="project" value="TreeGrafter"/>
</dbReference>
<dbReference type="PROSITE" id="PS50263">
    <property type="entry name" value="CN_HYDROLASE"/>
    <property type="match status" value="1"/>
</dbReference>
<dbReference type="Proteomes" id="UP001176521">
    <property type="component" value="Unassembled WGS sequence"/>
</dbReference>
<dbReference type="FunFam" id="3.60.110.10:FF:000023">
    <property type="entry name" value="Related to NIT3-nitrilase"/>
    <property type="match status" value="1"/>
</dbReference>
<dbReference type="PANTHER" id="PTHR23088:SF30">
    <property type="entry name" value="OMEGA-AMIDASE NIT2"/>
    <property type="match status" value="1"/>
</dbReference>
<keyword evidence="1 3" id="KW-0378">Hydrolase</keyword>
<dbReference type="InterPro" id="IPR036526">
    <property type="entry name" value="C-N_Hydrolase_sf"/>
</dbReference>
<dbReference type="InterPro" id="IPR045254">
    <property type="entry name" value="Nit1/2_C-N_Hydrolase"/>
</dbReference>
<dbReference type="InterPro" id="IPR001110">
    <property type="entry name" value="UPF0012_CS"/>
</dbReference>
<dbReference type="PANTHER" id="PTHR23088">
    <property type="entry name" value="NITRILASE-RELATED"/>
    <property type="match status" value="1"/>
</dbReference>
<evidence type="ECO:0000313" key="4">
    <source>
        <dbReference type="Proteomes" id="UP001176521"/>
    </source>
</evidence>
<accession>A0AAN6GA47</accession>
<dbReference type="CDD" id="cd07572">
    <property type="entry name" value="nit"/>
    <property type="match status" value="1"/>
</dbReference>
<dbReference type="EMBL" id="JAPDMQ010000251">
    <property type="protein sequence ID" value="KAK0529172.1"/>
    <property type="molecule type" value="Genomic_DNA"/>
</dbReference>
<sequence length="366" mass="39530">MLARITAYIAPTSAAVRPHLVRAMSTYSTPPQARLLAKTRLALVQLGQTSSDKAFNLAHAREAVLRAAKEDGGADLVVLPECFNSPYGVSFFDGYAESLEGLWEKIKKPISASAQNAAKDASQEALAERWGVDGKDGAGVDVSGSKSESLQMLSQVARETGVILVGGSIPERDDKTGKLYNTSVVFNEKGEAISIHRKVHLFDIDIPGKMTFKESTTLSAGDRLTVFDCSKGRFGLAICYDLRFPEPAQIAARIGAAGMIYPGAFNTTTGPRSWELLQRARATDNQFYVAACSPARAPQSELDAGAYPAYGHSTVVDPWASVVQTTEEKEGIVRWTLDPDVLTEARKSVPLGTQRRFDIYPNVVLG</sequence>
<dbReference type="GO" id="GO:0050152">
    <property type="term" value="F:omega-amidase activity"/>
    <property type="evidence" value="ECO:0007669"/>
    <property type="project" value="UniProtKB-EC"/>
</dbReference>
<evidence type="ECO:0000256" key="1">
    <source>
        <dbReference type="ARBA" id="ARBA00022801"/>
    </source>
</evidence>
<evidence type="ECO:0000259" key="2">
    <source>
        <dbReference type="PROSITE" id="PS50263"/>
    </source>
</evidence>
<dbReference type="AlphaFoldDB" id="A0AAN6GA47"/>
<dbReference type="EC" id="3.5.1.3" evidence="3"/>
<feature type="domain" description="CN hydrolase" evidence="2">
    <location>
        <begin position="39"/>
        <end position="339"/>
    </location>
</feature>
<proteinExistence type="predicted"/>
<dbReference type="Gene3D" id="3.60.110.10">
    <property type="entry name" value="Carbon-nitrogen hydrolase"/>
    <property type="match status" value="1"/>
</dbReference>
<dbReference type="SUPFAM" id="SSF56317">
    <property type="entry name" value="Carbon-nitrogen hydrolase"/>
    <property type="match status" value="1"/>
</dbReference>
<organism evidence="3 4">
    <name type="scientific">Tilletia horrida</name>
    <dbReference type="NCBI Taxonomy" id="155126"/>
    <lineage>
        <taxon>Eukaryota</taxon>
        <taxon>Fungi</taxon>
        <taxon>Dikarya</taxon>
        <taxon>Basidiomycota</taxon>
        <taxon>Ustilaginomycotina</taxon>
        <taxon>Exobasidiomycetes</taxon>
        <taxon>Tilletiales</taxon>
        <taxon>Tilletiaceae</taxon>
        <taxon>Tilletia</taxon>
    </lineage>
</organism>
<reference evidence="3" key="1">
    <citation type="journal article" date="2023" name="PhytoFront">
        <title>Draft Genome Resources of Seven Strains of Tilletia horrida, Causal Agent of Kernel Smut of Rice.</title>
        <authorList>
            <person name="Khanal S."/>
            <person name="Antony Babu S."/>
            <person name="Zhou X.G."/>
        </authorList>
    </citation>
    <scope>NUCLEOTIDE SEQUENCE</scope>
    <source>
        <strain evidence="3">TX3</strain>
    </source>
</reference>
<dbReference type="PROSITE" id="PS01227">
    <property type="entry name" value="UPF0012"/>
    <property type="match status" value="1"/>
</dbReference>
<evidence type="ECO:0000313" key="3">
    <source>
        <dbReference type="EMBL" id="KAK0529172.1"/>
    </source>
</evidence>
<dbReference type="InterPro" id="IPR003010">
    <property type="entry name" value="C-N_Hydrolase"/>
</dbReference>